<organism evidence="1 2">
    <name type="scientific">Paraburkholderia ultramafica</name>
    <dbReference type="NCBI Taxonomy" id="1544867"/>
    <lineage>
        <taxon>Bacteria</taxon>
        <taxon>Pseudomonadati</taxon>
        <taxon>Pseudomonadota</taxon>
        <taxon>Betaproteobacteria</taxon>
        <taxon>Burkholderiales</taxon>
        <taxon>Burkholderiaceae</taxon>
        <taxon>Paraburkholderia</taxon>
    </lineage>
</organism>
<accession>A0A6S7BQ75</accession>
<dbReference type="Pfam" id="PF18143">
    <property type="entry name" value="HAD_SAK_2"/>
    <property type="match status" value="1"/>
</dbReference>
<protein>
    <submittedName>
        <fullName evidence="1">Uncharacterized protein</fullName>
    </submittedName>
</protein>
<dbReference type="Proteomes" id="UP000494365">
    <property type="component" value="Unassembled WGS sequence"/>
</dbReference>
<proteinExistence type="predicted"/>
<dbReference type="AlphaFoldDB" id="A0A6S7BQ75"/>
<dbReference type="RefSeq" id="WP_175153795.1">
    <property type="nucleotide sequence ID" value="NZ_CADIKK010000066.1"/>
</dbReference>
<gene>
    <name evidence="1" type="ORF">LMG28614_06949</name>
</gene>
<dbReference type="EMBL" id="CADIKK010000066">
    <property type="protein sequence ID" value="CAB3809088.1"/>
    <property type="molecule type" value="Genomic_DNA"/>
</dbReference>
<evidence type="ECO:0000313" key="2">
    <source>
        <dbReference type="Proteomes" id="UP000494365"/>
    </source>
</evidence>
<sequence length="189" mass="20951">MPSHWPEGVGDSAPPTSDKIALNFRLNRLERANTPIVFLDFDGVLHPFGDRHTRAFCDLPRLEAVIRDAPRAWIVITSTQREHQTLLQLRTLFSPDVAERVVNVTPVLPMDSAADLAYSRHREILAYLQSCPDSGPWLAADDDATLYPAGLPNLLLCEDGFGTHEAAQLASWLAANSRITTEVPEERGN</sequence>
<reference evidence="1 2" key="1">
    <citation type="submission" date="2020-04" db="EMBL/GenBank/DDBJ databases">
        <authorList>
            <person name="De Canck E."/>
        </authorList>
    </citation>
    <scope>NUCLEOTIDE SEQUENCE [LARGE SCALE GENOMIC DNA]</scope>
    <source>
        <strain evidence="1 2">LMG 28614</strain>
    </source>
</reference>
<keyword evidence="2" id="KW-1185">Reference proteome</keyword>
<name>A0A6S7BQ75_9BURK</name>
<evidence type="ECO:0000313" key="1">
    <source>
        <dbReference type="EMBL" id="CAB3809088.1"/>
    </source>
</evidence>